<dbReference type="AlphaFoldDB" id="A0A103XS32"/>
<accession>A0A103XS32</accession>
<organism evidence="1 2">
    <name type="scientific">Cynara cardunculus var. scolymus</name>
    <name type="common">Globe artichoke</name>
    <name type="synonym">Cynara scolymus</name>
    <dbReference type="NCBI Taxonomy" id="59895"/>
    <lineage>
        <taxon>Eukaryota</taxon>
        <taxon>Viridiplantae</taxon>
        <taxon>Streptophyta</taxon>
        <taxon>Embryophyta</taxon>
        <taxon>Tracheophyta</taxon>
        <taxon>Spermatophyta</taxon>
        <taxon>Magnoliopsida</taxon>
        <taxon>eudicotyledons</taxon>
        <taxon>Gunneridae</taxon>
        <taxon>Pentapetalae</taxon>
        <taxon>asterids</taxon>
        <taxon>campanulids</taxon>
        <taxon>Asterales</taxon>
        <taxon>Asteraceae</taxon>
        <taxon>Carduoideae</taxon>
        <taxon>Cardueae</taxon>
        <taxon>Carduinae</taxon>
        <taxon>Cynara</taxon>
    </lineage>
</organism>
<keyword evidence="2" id="KW-1185">Reference proteome</keyword>
<protein>
    <submittedName>
        <fullName evidence="1">Uncharacterized protein</fullName>
    </submittedName>
</protein>
<evidence type="ECO:0000313" key="2">
    <source>
        <dbReference type="Proteomes" id="UP000243975"/>
    </source>
</evidence>
<dbReference type="EMBL" id="LEKV01004375">
    <property type="protein sequence ID" value="KVH95863.1"/>
    <property type="molecule type" value="Genomic_DNA"/>
</dbReference>
<dbReference type="Proteomes" id="UP000243975">
    <property type="component" value="Unassembled WGS sequence"/>
</dbReference>
<gene>
    <name evidence="1" type="ORF">Ccrd_002078</name>
</gene>
<evidence type="ECO:0000313" key="1">
    <source>
        <dbReference type="EMBL" id="KVH95863.1"/>
    </source>
</evidence>
<name>A0A103XS32_CYNCS</name>
<proteinExistence type="predicted"/>
<sequence length="152" mass="16836">MEIGCGKPFGMVKPSKSMSDVAFLKEPKMGGHNRMVSRATCQILGTIAWRPAGARAEAIIPRRQLWESPCFSMMEFFPINSTEEVGHELMTNLNSFDMKNLFAVAPFTTTMGDPISLCHRFISPTNQIGQRCAFMSPCQSFNQVLPISTPGN</sequence>
<dbReference type="Gramene" id="KVH95863">
    <property type="protein sequence ID" value="KVH95863"/>
    <property type="gene ID" value="Ccrd_002078"/>
</dbReference>
<comment type="caution">
    <text evidence="1">The sequence shown here is derived from an EMBL/GenBank/DDBJ whole genome shotgun (WGS) entry which is preliminary data.</text>
</comment>
<reference evidence="1 2" key="1">
    <citation type="journal article" date="2016" name="Sci. Rep.">
        <title>The genome sequence of the outbreeding globe artichoke constructed de novo incorporating a phase-aware low-pass sequencing strategy of F1 progeny.</title>
        <authorList>
            <person name="Scaglione D."/>
            <person name="Reyes-Chin-Wo S."/>
            <person name="Acquadro A."/>
            <person name="Froenicke L."/>
            <person name="Portis E."/>
            <person name="Beitel C."/>
            <person name="Tirone M."/>
            <person name="Mauro R."/>
            <person name="Lo Monaco A."/>
            <person name="Mauromicale G."/>
            <person name="Faccioli P."/>
            <person name="Cattivelli L."/>
            <person name="Rieseberg L."/>
            <person name="Michelmore R."/>
            <person name="Lanteri S."/>
        </authorList>
    </citation>
    <scope>NUCLEOTIDE SEQUENCE [LARGE SCALE GENOMIC DNA]</scope>
    <source>
        <strain evidence="1">2C</strain>
    </source>
</reference>